<dbReference type="AlphaFoldDB" id="A0A0P1B032"/>
<dbReference type="Gene3D" id="3.30.460.10">
    <property type="entry name" value="Beta Polymerase, domain 2"/>
    <property type="match status" value="1"/>
</dbReference>
<dbReference type="Proteomes" id="UP000054928">
    <property type="component" value="Unassembled WGS sequence"/>
</dbReference>
<dbReference type="STRING" id="4781.A0A0P1B032"/>
<dbReference type="Gene3D" id="1.10.1410.10">
    <property type="match status" value="1"/>
</dbReference>
<protein>
    <submittedName>
        <fullName evidence="2">DNA polymerase sigma</fullName>
    </submittedName>
</protein>
<dbReference type="Pfam" id="PF22600">
    <property type="entry name" value="MTPAP-like_central"/>
    <property type="match status" value="1"/>
</dbReference>
<organism evidence="2 3">
    <name type="scientific">Plasmopara halstedii</name>
    <name type="common">Downy mildew of sunflower</name>
    <dbReference type="NCBI Taxonomy" id="4781"/>
    <lineage>
        <taxon>Eukaryota</taxon>
        <taxon>Sar</taxon>
        <taxon>Stramenopiles</taxon>
        <taxon>Oomycota</taxon>
        <taxon>Peronosporomycetes</taxon>
        <taxon>Peronosporales</taxon>
        <taxon>Peronosporaceae</taxon>
        <taxon>Plasmopara</taxon>
    </lineage>
</organism>
<keyword evidence="3" id="KW-1185">Reference proteome</keyword>
<dbReference type="GO" id="GO:0043634">
    <property type="term" value="P:polyadenylation-dependent ncRNA catabolic process"/>
    <property type="evidence" value="ECO:0007669"/>
    <property type="project" value="TreeGrafter"/>
</dbReference>
<feature type="domain" description="Poly(A) RNA polymerase mitochondrial-like central palm" evidence="1">
    <location>
        <begin position="106"/>
        <end position="286"/>
    </location>
</feature>
<proteinExistence type="predicted"/>
<evidence type="ECO:0000313" key="2">
    <source>
        <dbReference type="EMBL" id="CEG46818.1"/>
    </source>
</evidence>
<sequence length="455" mass="51899">MHVSETVQVRLEKQTQVTGLLAKRLLLRSDLAKQIINLPTNSHTNWEKARDTLRARLRPKKRAREERTLFDRSKGFLKNNEEGRRRGCKDEAREESRKNNATFMILDAEIEAFAARVTLSPQERQLRMSVFHDMRDLISSAYQDATIQLYGSSSTRLETFRSDLDVTVGNIALSSSLILPSVAEVEESPAYKQLHVETGIENNSLPLDVVASKDNTDVKGRTQPATSSHWNPARRKRKLRVLRALQLLLKEKRPHFQVKCLHRAKVPILMVLDTKTKLSIDIGVNRELFETSDHGRSTSLVQRLINSLGTPFTTIIVFLKEFLQQFELNKPFTGGLGSFRLYIMVAHVFRREFSQLESLSSLLLAFFGLFGNKKKPNFLHEGTKLPLPLGSGGHLRFGSVFRIRDCVEVFAMAHDILSSTGKIGSIINEERFEEDRKNSQRDIRKQLSLFDNSKS</sequence>
<accession>A0A0P1B032</accession>
<dbReference type="InterPro" id="IPR045862">
    <property type="entry name" value="Trf4-like"/>
</dbReference>
<dbReference type="SUPFAM" id="SSF81631">
    <property type="entry name" value="PAP/OAS1 substrate-binding domain"/>
    <property type="match status" value="1"/>
</dbReference>
<dbReference type="GeneID" id="36398553"/>
<name>A0A0P1B032_PLAHL</name>
<dbReference type="PANTHER" id="PTHR23092:SF15">
    <property type="entry name" value="INACTIVE NON-CANONICAL POLY(A) RNA POLYMERASE PROTEIN TRF4-2-RELATED"/>
    <property type="match status" value="1"/>
</dbReference>
<dbReference type="InterPro" id="IPR043519">
    <property type="entry name" value="NT_sf"/>
</dbReference>
<dbReference type="GO" id="GO:0005730">
    <property type="term" value="C:nucleolus"/>
    <property type="evidence" value="ECO:0007669"/>
    <property type="project" value="TreeGrafter"/>
</dbReference>
<dbReference type="GO" id="GO:0003729">
    <property type="term" value="F:mRNA binding"/>
    <property type="evidence" value="ECO:0007669"/>
    <property type="project" value="TreeGrafter"/>
</dbReference>
<dbReference type="GO" id="GO:0031499">
    <property type="term" value="C:TRAMP complex"/>
    <property type="evidence" value="ECO:0007669"/>
    <property type="project" value="TreeGrafter"/>
</dbReference>
<dbReference type="RefSeq" id="XP_024583187.1">
    <property type="nucleotide sequence ID" value="XM_024717716.1"/>
</dbReference>
<dbReference type="GO" id="GO:0031123">
    <property type="term" value="P:RNA 3'-end processing"/>
    <property type="evidence" value="ECO:0007669"/>
    <property type="project" value="TreeGrafter"/>
</dbReference>
<reference evidence="3" key="1">
    <citation type="submission" date="2014-09" db="EMBL/GenBank/DDBJ databases">
        <authorList>
            <person name="Sharma Rahul"/>
            <person name="Thines Marco"/>
        </authorList>
    </citation>
    <scope>NUCLEOTIDE SEQUENCE [LARGE SCALE GENOMIC DNA]</scope>
</reference>
<evidence type="ECO:0000313" key="3">
    <source>
        <dbReference type="Proteomes" id="UP000054928"/>
    </source>
</evidence>
<dbReference type="GO" id="GO:1990817">
    <property type="term" value="F:poly(A) RNA polymerase activity"/>
    <property type="evidence" value="ECO:0007669"/>
    <property type="project" value="InterPro"/>
</dbReference>
<evidence type="ECO:0000259" key="1">
    <source>
        <dbReference type="Pfam" id="PF22600"/>
    </source>
</evidence>
<dbReference type="OrthoDB" id="273917at2759"/>
<dbReference type="InterPro" id="IPR054708">
    <property type="entry name" value="MTPAP-like_central"/>
</dbReference>
<dbReference type="OMA" id="CVDTFAM"/>
<dbReference type="SUPFAM" id="SSF81301">
    <property type="entry name" value="Nucleotidyltransferase"/>
    <property type="match status" value="1"/>
</dbReference>
<dbReference type="EMBL" id="CCYD01002371">
    <property type="protein sequence ID" value="CEG46818.1"/>
    <property type="molecule type" value="Genomic_DNA"/>
</dbReference>
<dbReference type="PANTHER" id="PTHR23092">
    <property type="entry name" value="POLY(A) RNA POLYMERASE"/>
    <property type="match status" value="1"/>
</dbReference>